<organism evidence="1 2">
    <name type="scientific">Pseudomonas frederiksbergensis</name>
    <dbReference type="NCBI Taxonomy" id="104087"/>
    <lineage>
        <taxon>Bacteria</taxon>
        <taxon>Pseudomonadati</taxon>
        <taxon>Pseudomonadota</taxon>
        <taxon>Gammaproteobacteria</taxon>
        <taxon>Pseudomonadales</taxon>
        <taxon>Pseudomonadaceae</taxon>
        <taxon>Pseudomonas</taxon>
    </lineage>
</organism>
<dbReference type="EMBL" id="MOBQ01000024">
    <property type="protein sequence ID" value="RON43665.1"/>
    <property type="molecule type" value="Genomic_DNA"/>
</dbReference>
<accession>A0A423K0A9</accession>
<dbReference type="AlphaFoldDB" id="A0A423K0A9"/>
<gene>
    <name evidence="1" type="ORF">BK666_20975</name>
</gene>
<reference evidence="1 2" key="1">
    <citation type="submission" date="2016-10" db="EMBL/GenBank/DDBJ databases">
        <title>Comparative genome analysis of multiple Pseudomonas spp. focuses on biocontrol and plant growth promoting traits.</title>
        <authorList>
            <person name="Tao X.-Y."/>
            <person name="Taylor C.G."/>
        </authorList>
    </citation>
    <scope>NUCLEOTIDE SEQUENCE [LARGE SCALE GENOMIC DNA]</scope>
    <source>
        <strain evidence="1 2">37A10</strain>
    </source>
</reference>
<dbReference type="OrthoDB" id="9800296at2"/>
<protein>
    <submittedName>
        <fullName evidence="1">Uncharacterized protein</fullName>
    </submittedName>
</protein>
<comment type="caution">
    <text evidence="1">The sequence shown here is derived from an EMBL/GenBank/DDBJ whole genome shotgun (WGS) entry which is preliminary data.</text>
</comment>
<sequence length="86" mass="9726">MDENRKRRLQVLGEMVDNHCWDNREEIAASDQCLCTGCGLWLDPTEIVRWHEGKHACCPECGLAGAVVGSKSGIPLDEYRSYMEIE</sequence>
<proteinExistence type="predicted"/>
<evidence type="ECO:0000313" key="2">
    <source>
        <dbReference type="Proteomes" id="UP000285349"/>
    </source>
</evidence>
<dbReference type="Proteomes" id="UP000285349">
    <property type="component" value="Unassembled WGS sequence"/>
</dbReference>
<name>A0A423K0A9_9PSED</name>
<evidence type="ECO:0000313" key="1">
    <source>
        <dbReference type="EMBL" id="RON43665.1"/>
    </source>
</evidence>